<dbReference type="Pfam" id="PF03564">
    <property type="entry name" value="DUF1759"/>
    <property type="match status" value="1"/>
</dbReference>
<reference evidence="1" key="1">
    <citation type="submission" date="2023-10" db="EMBL/GenBank/DDBJ databases">
        <title>Genome assembly of Pristionchus species.</title>
        <authorList>
            <person name="Yoshida K."/>
            <person name="Sommer R.J."/>
        </authorList>
    </citation>
    <scope>NUCLEOTIDE SEQUENCE</scope>
    <source>
        <strain evidence="1">RS0144</strain>
    </source>
</reference>
<dbReference type="AlphaFoldDB" id="A0AAV5THQ3"/>
<dbReference type="PANTHER" id="PTHR22954:SF3">
    <property type="entry name" value="PROTEIN CBG08539"/>
    <property type="match status" value="1"/>
</dbReference>
<keyword evidence="2" id="KW-1185">Reference proteome</keyword>
<sequence length="398" mass="45130">ESFFSQYTNIIDSRSNLTDHEKLVYLRSALKGHALKVIDGIPIEGENLEMSISRLKAVYGRGKRANSIVINQMKSIHPKSHSLEHQQDCTMELINKVMPLKDKSIVDNFNLIHEIAGAIHHKFIKKMFQLQPETMLEALNHIETDLRDRIEMHSNNSLCVYCGKHSFSFCPNITSIQGKRTILKEKKLCFNNAAVTANEPVNGIARLHTTSVTLQNPLTNRLYPIEALVTDTIITRPMYLQPLSAEDYAVVQSHCGHVPHLAENSIITPDLLISIAEKSKLLACKTSMDLPSGYELVQSILGPMVIGRSHSNRLIPNHSILTSLITDTPFEKRIERFMSVDESARDYGTTETEARLQQNQKVEEHFHETSEIVDNQYEVQYFLKPEVSELPTNNELAF</sequence>
<protein>
    <submittedName>
        <fullName evidence="1">Uncharacterized protein</fullName>
    </submittedName>
</protein>
<dbReference type="Proteomes" id="UP001432027">
    <property type="component" value="Unassembled WGS sequence"/>
</dbReference>
<dbReference type="InterPro" id="IPR005312">
    <property type="entry name" value="DUF1759"/>
</dbReference>
<evidence type="ECO:0000313" key="1">
    <source>
        <dbReference type="EMBL" id="GMS93880.1"/>
    </source>
</evidence>
<feature type="non-terminal residue" evidence="1">
    <location>
        <position position="398"/>
    </location>
</feature>
<evidence type="ECO:0000313" key="2">
    <source>
        <dbReference type="Proteomes" id="UP001432027"/>
    </source>
</evidence>
<name>A0AAV5THQ3_9BILA</name>
<accession>A0AAV5THQ3</accession>
<feature type="non-terminal residue" evidence="1">
    <location>
        <position position="1"/>
    </location>
</feature>
<dbReference type="EMBL" id="BTSX01000004">
    <property type="protein sequence ID" value="GMS93880.1"/>
    <property type="molecule type" value="Genomic_DNA"/>
</dbReference>
<proteinExistence type="predicted"/>
<gene>
    <name evidence="1" type="ORF">PENTCL1PPCAC_16055</name>
</gene>
<comment type="caution">
    <text evidence="1">The sequence shown here is derived from an EMBL/GenBank/DDBJ whole genome shotgun (WGS) entry which is preliminary data.</text>
</comment>
<organism evidence="1 2">
    <name type="scientific">Pristionchus entomophagus</name>
    <dbReference type="NCBI Taxonomy" id="358040"/>
    <lineage>
        <taxon>Eukaryota</taxon>
        <taxon>Metazoa</taxon>
        <taxon>Ecdysozoa</taxon>
        <taxon>Nematoda</taxon>
        <taxon>Chromadorea</taxon>
        <taxon>Rhabditida</taxon>
        <taxon>Rhabditina</taxon>
        <taxon>Diplogasteromorpha</taxon>
        <taxon>Diplogasteroidea</taxon>
        <taxon>Neodiplogasteridae</taxon>
        <taxon>Pristionchus</taxon>
    </lineage>
</organism>
<dbReference type="PANTHER" id="PTHR22954">
    <property type="entry name" value="RETROVIRAL PROTEASE-RELATED"/>
    <property type="match status" value="1"/>
</dbReference>